<keyword evidence="4" id="KW-1185">Reference proteome</keyword>
<dbReference type="AlphaFoldDB" id="A0A7J8FYW0"/>
<protein>
    <submittedName>
        <fullName evidence="3">Uncharacterized protein</fullName>
    </submittedName>
</protein>
<dbReference type="EMBL" id="JACASF010000010">
    <property type="protein sequence ID" value="KAF6453004.1"/>
    <property type="molecule type" value="Genomic_DNA"/>
</dbReference>
<evidence type="ECO:0000313" key="3">
    <source>
        <dbReference type="EMBL" id="KAF6453004.1"/>
    </source>
</evidence>
<dbReference type="InParanoid" id="A0A7J8FYW0"/>
<keyword evidence="2" id="KW-0472">Membrane</keyword>
<proteinExistence type="predicted"/>
<feature type="transmembrane region" description="Helical" evidence="2">
    <location>
        <begin position="113"/>
        <end position="131"/>
    </location>
</feature>
<keyword evidence="2" id="KW-0812">Transmembrane</keyword>
<evidence type="ECO:0000313" key="4">
    <source>
        <dbReference type="Proteomes" id="UP000550707"/>
    </source>
</evidence>
<organism evidence="3 4">
    <name type="scientific">Molossus molossus</name>
    <name type="common">Pallas' mastiff bat</name>
    <name type="synonym">Vespertilio molossus</name>
    <dbReference type="NCBI Taxonomy" id="27622"/>
    <lineage>
        <taxon>Eukaryota</taxon>
        <taxon>Metazoa</taxon>
        <taxon>Chordata</taxon>
        <taxon>Craniata</taxon>
        <taxon>Vertebrata</taxon>
        <taxon>Euteleostomi</taxon>
        <taxon>Mammalia</taxon>
        <taxon>Eutheria</taxon>
        <taxon>Laurasiatheria</taxon>
        <taxon>Chiroptera</taxon>
        <taxon>Yangochiroptera</taxon>
        <taxon>Molossidae</taxon>
        <taxon>Molossus</taxon>
    </lineage>
</organism>
<evidence type="ECO:0000256" key="1">
    <source>
        <dbReference type="SAM" id="MobiDB-lite"/>
    </source>
</evidence>
<feature type="region of interest" description="Disordered" evidence="1">
    <location>
        <begin position="10"/>
        <end position="43"/>
    </location>
</feature>
<accession>A0A7J8FYW0</accession>
<keyword evidence="2" id="KW-1133">Transmembrane helix</keyword>
<comment type="caution">
    <text evidence="3">The sequence shown here is derived from an EMBL/GenBank/DDBJ whole genome shotgun (WGS) entry which is preliminary data.</text>
</comment>
<evidence type="ECO:0000256" key="2">
    <source>
        <dbReference type="SAM" id="Phobius"/>
    </source>
</evidence>
<gene>
    <name evidence="3" type="ORF">HJG59_008276</name>
</gene>
<sequence>MCPWQWHWLPAAGKGVGQRRRPTPTNGAASPHPQFVQRPPRALPEVCNIRADRPTPAPSQHNHSDTGAFLGTTLVASSSRHSQRSASAFAVEPHRNPSASPTPARTFRAFLDLLYLICTIYLSLYSPWTIFKTSKYLMEGI</sequence>
<name>A0A7J8FYW0_MOLMO</name>
<dbReference type="Proteomes" id="UP000550707">
    <property type="component" value="Unassembled WGS sequence"/>
</dbReference>
<reference evidence="3 4" key="1">
    <citation type="journal article" date="2020" name="Nature">
        <title>Six reference-quality genomes reveal evolution of bat adaptations.</title>
        <authorList>
            <person name="Jebb D."/>
            <person name="Huang Z."/>
            <person name="Pippel M."/>
            <person name="Hughes G.M."/>
            <person name="Lavrichenko K."/>
            <person name="Devanna P."/>
            <person name="Winkler S."/>
            <person name="Jermiin L.S."/>
            <person name="Skirmuntt E.C."/>
            <person name="Katzourakis A."/>
            <person name="Burkitt-Gray L."/>
            <person name="Ray D.A."/>
            <person name="Sullivan K.A.M."/>
            <person name="Roscito J.G."/>
            <person name="Kirilenko B.M."/>
            <person name="Davalos L.M."/>
            <person name="Corthals A.P."/>
            <person name="Power M.L."/>
            <person name="Jones G."/>
            <person name="Ransome R.D."/>
            <person name="Dechmann D.K.N."/>
            <person name="Locatelli A.G."/>
            <person name="Puechmaille S.J."/>
            <person name="Fedrigo O."/>
            <person name="Jarvis E.D."/>
            <person name="Hiller M."/>
            <person name="Vernes S.C."/>
            <person name="Myers E.W."/>
            <person name="Teeling E.C."/>
        </authorList>
    </citation>
    <scope>NUCLEOTIDE SEQUENCE [LARGE SCALE GENOMIC DNA]</scope>
    <source>
        <strain evidence="3">MMolMol1</strain>
        <tissue evidence="3">Muscle</tissue>
    </source>
</reference>